<name>A0A3N4HQU9_ASCIM</name>
<protein>
    <submittedName>
        <fullName evidence="1">Uncharacterized protein</fullName>
    </submittedName>
</protein>
<keyword evidence="2" id="KW-1185">Reference proteome</keyword>
<evidence type="ECO:0000313" key="2">
    <source>
        <dbReference type="Proteomes" id="UP000275078"/>
    </source>
</evidence>
<gene>
    <name evidence="1" type="ORF">BJ508DRAFT_333077</name>
</gene>
<evidence type="ECO:0000313" key="1">
    <source>
        <dbReference type="EMBL" id="RPA74431.1"/>
    </source>
</evidence>
<dbReference type="Proteomes" id="UP000275078">
    <property type="component" value="Unassembled WGS sequence"/>
</dbReference>
<dbReference type="EMBL" id="ML119790">
    <property type="protein sequence ID" value="RPA74431.1"/>
    <property type="molecule type" value="Genomic_DNA"/>
</dbReference>
<reference evidence="1 2" key="1">
    <citation type="journal article" date="2018" name="Nat. Ecol. Evol.">
        <title>Pezizomycetes genomes reveal the molecular basis of ectomycorrhizal truffle lifestyle.</title>
        <authorList>
            <person name="Murat C."/>
            <person name="Payen T."/>
            <person name="Noel B."/>
            <person name="Kuo A."/>
            <person name="Morin E."/>
            <person name="Chen J."/>
            <person name="Kohler A."/>
            <person name="Krizsan K."/>
            <person name="Balestrini R."/>
            <person name="Da Silva C."/>
            <person name="Montanini B."/>
            <person name="Hainaut M."/>
            <person name="Levati E."/>
            <person name="Barry K.W."/>
            <person name="Belfiori B."/>
            <person name="Cichocki N."/>
            <person name="Clum A."/>
            <person name="Dockter R.B."/>
            <person name="Fauchery L."/>
            <person name="Guy J."/>
            <person name="Iotti M."/>
            <person name="Le Tacon F."/>
            <person name="Lindquist E.A."/>
            <person name="Lipzen A."/>
            <person name="Malagnac F."/>
            <person name="Mello A."/>
            <person name="Molinier V."/>
            <person name="Miyauchi S."/>
            <person name="Poulain J."/>
            <person name="Riccioni C."/>
            <person name="Rubini A."/>
            <person name="Sitrit Y."/>
            <person name="Splivallo R."/>
            <person name="Traeger S."/>
            <person name="Wang M."/>
            <person name="Zifcakova L."/>
            <person name="Wipf D."/>
            <person name="Zambonelli A."/>
            <person name="Paolocci F."/>
            <person name="Nowrousian M."/>
            <person name="Ottonello S."/>
            <person name="Baldrian P."/>
            <person name="Spatafora J.W."/>
            <person name="Henrissat B."/>
            <person name="Nagy L.G."/>
            <person name="Aury J.M."/>
            <person name="Wincker P."/>
            <person name="Grigoriev I.V."/>
            <person name="Bonfante P."/>
            <person name="Martin F.M."/>
        </authorList>
    </citation>
    <scope>NUCLEOTIDE SEQUENCE [LARGE SCALE GENOMIC DNA]</scope>
    <source>
        <strain evidence="1 2">RN42</strain>
    </source>
</reference>
<proteinExistence type="predicted"/>
<sequence length="142" mass="16424">MPSNSFLLSENSQTAPVEFIEMLASEDYITILLATPSEGVHRQLESVWDRLPRKTRGRFCRILDLEHLRADLVRNLQTAGSGDAEGPRRQELGWAIRVTDKKLKRLKRFCFMALVRMRRAEIRGENRQYELPQGVVVEDIVD</sequence>
<organism evidence="1 2">
    <name type="scientific">Ascobolus immersus RN42</name>
    <dbReference type="NCBI Taxonomy" id="1160509"/>
    <lineage>
        <taxon>Eukaryota</taxon>
        <taxon>Fungi</taxon>
        <taxon>Dikarya</taxon>
        <taxon>Ascomycota</taxon>
        <taxon>Pezizomycotina</taxon>
        <taxon>Pezizomycetes</taxon>
        <taxon>Pezizales</taxon>
        <taxon>Ascobolaceae</taxon>
        <taxon>Ascobolus</taxon>
    </lineage>
</organism>
<accession>A0A3N4HQU9</accession>
<dbReference type="AlphaFoldDB" id="A0A3N4HQU9"/>